<evidence type="ECO:0000313" key="6">
    <source>
        <dbReference type="Proteomes" id="UP000274131"/>
    </source>
</evidence>
<accession>A0A0N4V8X2</accession>
<dbReference type="Pfam" id="PF00023">
    <property type="entry name" value="Ank"/>
    <property type="match status" value="2"/>
</dbReference>
<evidence type="ECO:0000256" key="1">
    <source>
        <dbReference type="ARBA" id="ARBA00022737"/>
    </source>
</evidence>
<keyword evidence="4" id="KW-1133">Transmembrane helix</keyword>
<dbReference type="InterPro" id="IPR002110">
    <property type="entry name" value="Ankyrin_rpt"/>
</dbReference>
<dbReference type="PANTHER" id="PTHR24188:SF29">
    <property type="entry name" value="GH09064P"/>
    <property type="match status" value="1"/>
</dbReference>
<dbReference type="SUPFAM" id="SSF48403">
    <property type="entry name" value="Ankyrin repeat"/>
    <property type="match status" value="1"/>
</dbReference>
<dbReference type="OrthoDB" id="366390at2759"/>
<evidence type="ECO:0000256" key="2">
    <source>
        <dbReference type="ARBA" id="ARBA00023043"/>
    </source>
</evidence>
<organism evidence="7">
    <name type="scientific">Enterobius vermicularis</name>
    <name type="common">Human pinworm</name>
    <dbReference type="NCBI Taxonomy" id="51028"/>
    <lineage>
        <taxon>Eukaryota</taxon>
        <taxon>Metazoa</taxon>
        <taxon>Ecdysozoa</taxon>
        <taxon>Nematoda</taxon>
        <taxon>Chromadorea</taxon>
        <taxon>Rhabditida</taxon>
        <taxon>Spirurina</taxon>
        <taxon>Oxyuridomorpha</taxon>
        <taxon>Oxyuroidea</taxon>
        <taxon>Oxyuridae</taxon>
        <taxon>Enterobius</taxon>
    </lineage>
</organism>
<gene>
    <name evidence="5" type="ORF">EVEC_LOCUS6387</name>
</gene>
<reference evidence="7" key="1">
    <citation type="submission" date="2017-02" db="UniProtKB">
        <authorList>
            <consortium name="WormBaseParasite"/>
        </authorList>
    </citation>
    <scope>IDENTIFICATION</scope>
</reference>
<dbReference type="PROSITE" id="PS50088">
    <property type="entry name" value="ANK_REPEAT"/>
    <property type="match status" value="3"/>
</dbReference>
<feature type="transmembrane region" description="Helical" evidence="4">
    <location>
        <begin position="223"/>
        <end position="245"/>
    </location>
</feature>
<keyword evidence="6" id="KW-1185">Reference proteome</keyword>
<protein>
    <submittedName>
        <fullName evidence="7">ANK_REP_REGION domain-containing protein</fullName>
    </submittedName>
</protein>
<feature type="repeat" description="ANK" evidence="3">
    <location>
        <begin position="382"/>
        <end position="402"/>
    </location>
</feature>
<keyword evidence="1" id="KW-0677">Repeat</keyword>
<keyword evidence="4" id="KW-0812">Transmembrane</keyword>
<dbReference type="Gene3D" id="1.25.40.20">
    <property type="entry name" value="Ankyrin repeat-containing domain"/>
    <property type="match status" value="2"/>
</dbReference>
<keyword evidence="2 3" id="KW-0040">ANK repeat</keyword>
<evidence type="ECO:0000313" key="7">
    <source>
        <dbReference type="WBParaSite" id="EVEC_0000683901-mRNA-1"/>
    </source>
</evidence>
<feature type="transmembrane region" description="Helical" evidence="4">
    <location>
        <begin position="276"/>
        <end position="302"/>
    </location>
</feature>
<dbReference type="EMBL" id="UXUI01008488">
    <property type="protein sequence ID" value="VDD91636.1"/>
    <property type="molecule type" value="Genomic_DNA"/>
</dbReference>
<dbReference type="PROSITE" id="PS50297">
    <property type="entry name" value="ANK_REP_REGION"/>
    <property type="match status" value="2"/>
</dbReference>
<keyword evidence="4" id="KW-0472">Membrane</keyword>
<reference evidence="5 6" key="2">
    <citation type="submission" date="2018-10" db="EMBL/GenBank/DDBJ databases">
        <authorList>
            <consortium name="Pathogen Informatics"/>
        </authorList>
    </citation>
    <scope>NUCLEOTIDE SEQUENCE [LARGE SCALE GENOMIC DNA]</scope>
</reference>
<dbReference type="InterPro" id="IPR036770">
    <property type="entry name" value="Ankyrin_rpt-contain_sf"/>
</dbReference>
<evidence type="ECO:0000256" key="3">
    <source>
        <dbReference type="PROSITE-ProRule" id="PRU00023"/>
    </source>
</evidence>
<sequence>MESGVVIRTKNRNWEFGRSPLDVADLNAAEFIDANSLLGLQMALIDCRFLERAHRSGEASDGKWGRRQCGERRLKCLVFQWPPSLYNPSLFTAVDGHIDVVKLLVESGADVDAKDVEVRIDHGLHRKRRHGKFWLRTEPTSSPFTSTRFNGHIEVVKYLVENGADVNVKNVNWRPSLIAALSDGQIEVVKFLVEVVADINKRNAGRESWHFCISLFSKSKGDIGSSLGSGGFLAVVMLVLIQGLYVDSTGLNRHIGVVMYIGESGADTNATVLGGFFALLALHVGFAAACCFQKLPMGLALFMRLCKQRARLAHVCRVKYSVENKLKENGNQAVVDTTLNSLTFTSSFYGHIEVVQFSLRRGPMSMRRTRVGYCYRTSLLVGHIDVVKCLVENGADVNAKDRRIPVANRMIHAHIELVRFLIARGAKMGEKEESYVSICRVPLEDVRSSMECSIFLNYLGTCDFQFSQDF</sequence>
<evidence type="ECO:0000313" key="5">
    <source>
        <dbReference type="EMBL" id="VDD91636.1"/>
    </source>
</evidence>
<dbReference type="Proteomes" id="UP000274131">
    <property type="component" value="Unassembled WGS sequence"/>
</dbReference>
<feature type="repeat" description="ANK" evidence="3">
    <location>
        <begin position="84"/>
        <end position="116"/>
    </location>
</feature>
<evidence type="ECO:0000256" key="4">
    <source>
        <dbReference type="SAM" id="Phobius"/>
    </source>
</evidence>
<dbReference type="Pfam" id="PF13637">
    <property type="entry name" value="Ank_4"/>
    <property type="match status" value="1"/>
</dbReference>
<dbReference type="STRING" id="51028.A0A0N4V8X2"/>
<dbReference type="SMART" id="SM00248">
    <property type="entry name" value="ANK"/>
    <property type="match status" value="5"/>
</dbReference>
<dbReference type="AlphaFoldDB" id="A0A0N4V8X2"/>
<feature type="repeat" description="ANK" evidence="3">
    <location>
        <begin position="139"/>
        <end position="171"/>
    </location>
</feature>
<dbReference type="PANTHER" id="PTHR24188">
    <property type="entry name" value="ANKYRIN REPEAT PROTEIN"/>
    <property type="match status" value="1"/>
</dbReference>
<proteinExistence type="predicted"/>
<name>A0A0N4V8X2_ENTVE</name>
<dbReference type="WBParaSite" id="EVEC_0000683901-mRNA-1">
    <property type="protein sequence ID" value="EVEC_0000683901-mRNA-1"/>
    <property type="gene ID" value="EVEC_0000683901"/>
</dbReference>